<dbReference type="InterPro" id="IPR027417">
    <property type="entry name" value="P-loop_NTPase"/>
</dbReference>
<accession>A0ABM8E7K8</accession>
<feature type="domain" description="NrS-1 polymerase-like helicase" evidence="2">
    <location>
        <begin position="233"/>
        <end position="341"/>
    </location>
</feature>
<dbReference type="Pfam" id="PF19263">
    <property type="entry name" value="DUF5906"/>
    <property type="match status" value="1"/>
</dbReference>
<keyword evidence="4" id="KW-1185">Reference proteome</keyword>
<dbReference type="RefSeq" id="WP_281931501.1">
    <property type="nucleotide sequence ID" value="NZ_AP027142.1"/>
</dbReference>
<evidence type="ECO:0000256" key="1">
    <source>
        <dbReference type="SAM" id="MobiDB-lite"/>
    </source>
</evidence>
<feature type="compositionally biased region" description="Low complexity" evidence="1">
    <location>
        <begin position="27"/>
        <end position="44"/>
    </location>
</feature>
<dbReference type="EMBL" id="AP027142">
    <property type="protein sequence ID" value="BDV33939.1"/>
    <property type="molecule type" value="Genomic_DNA"/>
</dbReference>
<name>A0ABM8E7K8_9HYPH</name>
<gene>
    <name evidence="3" type="ORF">SS37A_14680</name>
</gene>
<evidence type="ECO:0000259" key="2">
    <source>
        <dbReference type="Pfam" id="PF19263"/>
    </source>
</evidence>
<organism evidence="3 4">
    <name type="scientific">Methylocystis iwaonis</name>
    <dbReference type="NCBI Taxonomy" id="2885079"/>
    <lineage>
        <taxon>Bacteria</taxon>
        <taxon>Pseudomonadati</taxon>
        <taxon>Pseudomonadota</taxon>
        <taxon>Alphaproteobacteria</taxon>
        <taxon>Hyphomicrobiales</taxon>
        <taxon>Methylocystaceae</taxon>
        <taxon>Methylocystis</taxon>
    </lineage>
</organism>
<proteinExistence type="predicted"/>
<protein>
    <recommendedName>
        <fullName evidence="2">NrS-1 polymerase-like helicase domain-containing protein</fullName>
    </recommendedName>
</protein>
<feature type="compositionally biased region" description="Acidic residues" evidence="1">
    <location>
        <begin position="45"/>
        <end position="58"/>
    </location>
</feature>
<feature type="region of interest" description="Disordered" evidence="1">
    <location>
        <begin position="27"/>
        <end position="63"/>
    </location>
</feature>
<reference evidence="3 4" key="1">
    <citation type="journal article" date="2023" name="Int. J. Syst. Evol. Microbiol.">
        <title>Methylocystis iwaonis sp. nov., a type II methane-oxidizing bacterium from surface soil of a rice paddy field in Japan, and emended description of the genus Methylocystis (ex Whittenbury et al. 1970) Bowman et al. 1993.</title>
        <authorList>
            <person name="Kaise H."/>
            <person name="Sawadogo J.B."/>
            <person name="Alam M.S."/>
            <person name="Ueno C."/>
            <person name="Dianou D."/>
            <person name="Shinjo R."/>
            <person name="Asakawa S."/>
        </authorList>
    </citation>
    <scope>NUCLEOTIDE SEQUENCE [LARGE SCALE GENOMIC DNA]</scope>
    <source>
        <strain evidence="3 4">SS37A-Re</strain>
    </source>
</reference>
<dbReference type="Proteomes" id="UP001317629">
    <property type="component" value="Chromosome"/>
</dbReference>
<dbReference type="SUPFAM" id="SSF52540">
    <property type="entry name" value="P-loop containing nucleoside triphosphate hydrolases"/>
    <property type="match status" value="1"/>
</dbReference>
<sequence length="537" mass="60922">MGKDEIVQVVEGAEILAFPGARKAALADGSSAAAPDDAQAGGDSEPPENDAPPPDDGDDGPRDFIDEFNREWSFVLMGSRAVVMREMPDAPIEDRTRVLSVDAFKAYFQNQFRAVLKRERQEDGSYQTVRRYVSVAPYWLKHARRRTYDGIEFFPDPNNAPGTKGYFNLWRGFSVSPDRETPAKERWKKYFTFQDHVKANICDSDYQIYRWVWHWFAHLVQRPRERIGTAIVLRGKMGTGKTVVGDVIGSLFASHYFLVDDPRYLVGQFNAHMGSCILLQVDEGIWAGDKAAEGRLKGLVTAPKQMIEAKGVDPIRLDNYVRLLFSSNESWVVPAGMDERRFACFDVADHWKEDHGRFAKLYAELNDGGREALLADLLELDLDAPDAPNLRVIPKTGALLEQKIRSLDPIAAWWLQRLEDGAQTHRAGAWREKVPAATLFNDYLRTNEKIGVRRKASETEFGIALRRLVPGVERVRSVEEIEVWDEETLKTVQVMRRVWCLRFPSLGQCKRSFDAALKQAFPWGEAVPEEEAELDAN</sequence>
<dbReference type="InterPro" id="IPR045455">
    <property type="entry name" value="NrS-1_pol-like_helicase"/>
</dbReference>
<evidence type="ECO:0000313" key="4">
    <source>
        <dbReference type="Proteomes" id="UP001317629"/>
    </source>
</evidence>
<evidence type="ECO:0000313" key="3">
    <source>
        <dbReference type="EMBL" id="BDV33939.1"/>
    </source>
</evidence>